<evidence type="ECO:0008006" key="5">
    <source>
        <dbReference type="Google" id="ProtNLM"/>
    </source>
</evidence>
<keyword evidence="4" id="KW-1185">Reference proteome</keyword>
<dbReference type="Proteomes" id="UP001216510">
    <property type="component" value="Chromosome"/>
</dbReference>
<name>A0ABY8BKE1_9BURK</name>
<feature type="compositionally biased region" description="Low complexity" evidence="1">
    <location>
        <begin position="109"/>
        <end position="120"/>
    </location>
</feature>
<dbReference type="RefSeq" id="WP_277417520.1">
    <property type="nucleotide sequence ID" value="NZ_CP119083.1"/>
</dbReference>
<keyword evidence="2" id="KW-1133">Transmembrane helix</keyword>
<reference evidence="3 4" key="1">
    <citation type="submission" date="2023-02" db="EMBL/GenBank/DDBJ databases">
        <title>Gemone sequence of Telluria chitinolytica ACM 3522T.</title>
        <authorList>
            <person name="Frediansyah A."/>
            <person name="Miess H."/>
            <person name="Gross H."/>
        </authorList>
    </citation>
    <scope>NUCLEOTIDE SEQUENCE [LARGE SCALE GENOMIC DNA]</scope>
    <source>
        <strain evidence="3 4">ACM 3522</strain>
    </source>
</reference>
<organism evidence="3 4">
    <name type="scientific">Pseudoduganella chitinolytica</name>
    <dbReference type="NCBI Taxonomy" id="34070"/>
    <lineage>
        <taxon>Bacteria</taxon>
        <taxon>Pseudomonadati</taxon>
        <taxon>Pseudomonadota</taxon>
        <taxon>Betaproteobacteria</taxon>
        <taxon>Burkholderiales</taxon>
        <taxon>Oxalobacteraceae</taxon>
        <taxon>Telluria group</taxon>
        <taxon>Pseudoduganella</taxon>
    </lineage>
</organism>
<accession>A0ABY8BKE1</accession>
<sequence>MTALERLVVQLAACALLMLGAWLWHRHEVSAAHKAGWAAAVLAGEQQRQADSDKAQRDERALREQFAERAQQYYEKESIYESTLADAQRRVRTGVDSLRCPAAGAVQASAAPADRPAAAASTPDEPGAPVVPEVAADILGNAAAVAGLVRKYDELAARYDACRAVNNGAPPAD</sequence>
<gene>
    <name evidence="3" type="ORF">PX653_08835</name>
</gene>
<evidence type="ECO:0000313" key="4">
    <source>
        <dbReference type="Proteomes" id="UP001216510"/>
    </source>
</evidence>
<evidence type="ECO:0000256" key="1">
    <source>
        <dbReference type="SAM" id="MobiDB-lite"/>
    </source>
</evidence>
<proteinExistence type="predicted"/>
<protein>
    <recommendedName>
        <fullName evidence="5">DUF2514 family protein</fullName>
    </recommendedName>
</protein>
<keyword evidence="2" id="KW-0812">Transmembrane</keyword>
<feature type="region of interest" description="Disordered" evidence="1">
    <location>
        <begin position="109"/>
        <end position="128"/>
    </location>
</feature>
<feature type="transmembrane region" description="Helical" evidence="2">
    <location>
        <begin position="7"/>
        <end position="24"/>
    </location>
</feature>
<evidence type="ECO:0000313" key="3">
    <source>
        <dbReference type="EMBL" id="WEF34849.1"/>
    </source>
</evidence>
<dbReference type="EMBL" id="CP119083">
    <property type="protein sequence ID" value="WEF34849.1"/>
    <property type="molecule type" value="Genomic_DNA"/>
</dbReference>
<evidence type="ECO:0000256" key="2">
    <source>
        <dbReference type="SAM" id="Phobius"/>
    </source>
</evidence>
<keyword evidence="2" id="KW-0472">Membrane</keyword>